<feature type="region of interest" description="Disordered" evidence="1">
    <location>
        <begin position="90"/>
        <end position="119"/>
    </location>
</feature>
<dbReference type="RefSeq" id="WP_268757102.1">
    <property type="nucleotide sequence ID" value="NZ_CP113836.1"/>
</dbReference>
<protein>
    <recommendedName>
        <fullName evidence="5">DUF2501 domain-containing protein</fullName>
    </recommendedName>
</protein>
<evidence type="ECO:0000313" key="4">
    <source>
        <dbReference type="Proteomes" id="UP001163203"/>
    </source>
</evidence>
<feature type="chain" id="PRO_5047194657" description="DUF2501 domain-containing protein" evidence="2">
    <location>
        <begin position="30"/>
        <end position="137"/>
    </location>
</feature>
<accession>A0ABY7B3V1</accession>
<keyword evidence="4" id="KW-1185">Reference proteome</keyword>
<name>A0ABY7B3V1_9PSEU</name>
<evidence type="ECO:0000313" key="3">
    <source>
        <dbReference type="EMBL" id="WAL66977.1"/>
    </source>
</evidence>
<dbReference type="InterPro" id="IPR006311">
    <property type="entry name" value="TAT_signal"/>
</dbReference>
<feature type="compositionally biased region" description="Basic and acidic residues" evidence="1">
    <location>
        <begin position="93"/>
        <end position="109"/>
    </location>
</feature>
<evidence type="ECO:0008006" key="5">
    <source>
        <dbReference type="Google" id="ProtNLM"/>
    </source>
</evidence>
<feature type="signal peptide" evidence="2">
    <location>
        <begin position="1"/>
        <end position="29"/>
    </location>
</feature>
<reference evidence="3" key="1">
    <citation type="submission" date="2022-11" db="EMBL/GenBank/DDBJ databases">
        <authorList>
            <person name="Mo P."/>
        </authorList>
    </citation>
    <scope>NUCLEOTIDE SEQUENCE</scope>
    <source>
        <strain evidence="3">HUAS 11-8</strain>
    </source>
</reference>
<dbReference type="EMBL" id="CP113836">
    <property type="protein sequence ID" value="WAL66977.1"/>
    <property type="molecule type" value="Genomic_DNA"/>
</dbReference>
<gene>
    <name evidence="3" type="ORF">ORV05_04045</name>
</gene>
<sequence>MRRSTSRRAAVVGCGVAALLAVGVPTAFADTSTPATPTPSYGAITLSPEEAQQLCGTMLPNLLSRTDKMLTRINGGADVKGSVAWLKAQAESQRAKGHGDRADRLEQRATRRASRTADLQSVQQRLNAFKTAHCEGK</sequence>
<organism evidence="3 4">
    <name type="scientific">Amycolatopsis cynarae</name>
    <dbReference type="NCBI Taxonomy" id="2995223"/>
    <lineage>
        <taxon>Bacteria</taxon>
        <taxon>Bacillati</taxon>
        <taxon>Actinomycetota</taxon>
        <taxon>Actinomycetes</taxon>
        <taxon>Pseudonocardiales</taxon>
        <taxon>Pseudonocardiaceae</taxon>
        <taxon>Amycolatopsis</taxon>
    </lineage>
</organism>
<evidence type="ECO:0000256" key="1">
    <source>
        <dbReference type="SAM" id="MobiDB-lite"/>
    </source>
</evidence>
<evidence type="ECO:0000256" key="2">
    <source>
        <dbReference type="SAM" id="SignalP"/>
    </source>
</evidence>
<keyword evidence="2" id="KW-0732">Signal</keyword>
<dbReference type="PROSITE" id="PS51318">
    <property type="entry name" value="TAT"/>
    <property type="match status" value="1"/>
</dbReference>
<dbReference type="Proteomes" id="UP001163203">
    <property type="component" value="Chromosome"/>
</dbReference>
<proteinExistence type="predicted"/>